<dbReference type="PIRSF" id="PIRSF016661">
    <property type="entry name" value="BioY"/>
    <property type="match status" value="1"/>
</dbReference>
<evidence type="ECO:0000256" key="3">
    <source>
        <dbReference type="SAM" id="Phobius"/>
    </source>
</evidence>
<proteinExistence type="inferred from homology"/>
<keyword evidence="3" id="KW-0812">Transmembrane</keyword>
<evidence type="ECO:0000313" key="5">
    <source>
        <dbReference type="Proteomes" id="UP000218775"/>
    </source>
</evidence>
<dbReference type="Proteomes" id="UP000218775">
    <property type="component" value="Unassembled WGS sequence"/>
</dbReference>
<keyword evidence="3" id="KW-1133">Transmembrane helix</keyword>
<dbReference type="GO" id="GO:0015225">
    <property type="term" value="F:biotin transmembrane transporter activity"/>
    <property type="evidence" value="ECO:0007669"/>
    <property type="project" value="UniProtKB-UniRule"/>
</dbReference>
<feature type="transmembrane region" description="Helical" evidence="3">
    <location>
        <begin position="27"/>
        <end position="48"/>
    </location>
</feature>
<dbReference type="Pfam" id="PF02632">
    <property type="entry name" value="BioY"/>
    <property type="match status" value="1"/>
</dbReference>
<reference evidence="5" key="1">
    <citation type="submission" date="2017-08" db="EMBL/GenBank/DDBJ databases">
        <title>A dynamic microbial community with high functional redundancy inhabits the cold, oxic subseafloor aquifer.</title>
        <authorList>
            <person name="Tully B.J."/>
            <person name="Wheat C.G."/>
            <person name="Glazer B.T."/>
            <person name="Huber J.A."/>
        </authorList>
    </citation>
    <scope>NUCLEOTIDE SEQUENCE [LARGE SCALE GENOMIC DNA]</scope>
</reference>
<feature type="transmembrane region" description="Helical" evidence="3">
    <location>
        <begin position="102"/>
        <end position="124"/>
    </location>
</feature>
<dbReference type="PANTHER" id="PTHR34295">
    <property type="entry name" value="BIOTIN TRANSPORTER BIOY"/>
    <property type="match status" value="1"/>
</dbReference>
<dbReference type="EMBL" id="NVUK01000009">
    <property type="protein sequence ID" value="PCI78059.1"/>
    <property type="molecule type" value="Genomic_DNA"/>
</dbReference>
<dbReference type="Gene3D" id="1.10.1760.20">
    <property type="match status" value="1"/>
</dbReference>
<feature type="transmembrane region" description="Helical" evidence="3">
    <location>
        <begin position="165"/>
        <end position="188"/>
    </location>
</feature>
<keyword evidence="2" id="KW-0813">Transport</keyword>
<evidence type="ECO:0000313" key="4">
    <source>
        <dbReference type="EMBL" id="PCI78059.1"/>
    </source>
</evidence>
<sequence length="195" mass="20978">MSKLQNIFQAPVIFSKASNFLASDTQLAFGAKAFMASMVLAVSAWISFPLYPVPVYLLPNAIVLLALFGGARLGFYAALFYLVEASIGLPVLSGGRIDPLWLFTPVAGYILSYPLVVFVTGWVSERWGKSVVATLAAVVLGQVVLYTCGVANLTRFFGLDVALKVGFYSFGIKALVNLVSTTAIYKIFTGLKLSK</sequence>
<feature type="transmembrane region" description="Helical" evidence="3">
    <location>
        <begin position="131"/>
        <end position="153"/>
    </location>
</feature>
<dbReference type="InterPro" id="IPR003784">
    <property type="entry name" value="BioY"/>
</dbReference>
<evidence type="ECO:0000256" key="2">
    <source>
        <dbReference type="PIRNR" id="PIRNR016661"/>
    </source>
</evidence>
<accession>A0A2A4X7G2</accession>
<organism evidence="4 5">
    <name type="scientific">Aerophobetes bacterium</name>
    <dbReference type="NCBI Taxonomy" id="2030807"/>
    <lineage>
        <taxon>Bacteria</taxon>
        <taxon>Candidatus Aerophobota</taxon>
    </lineage>
</organism>
<name>A0A2A4X7G2_UNCAE</name>
<protein>
    <recommendedName>
        <fullName evidence="2">Biotin transporter</fullName>
    </recommendedName>
</protein>
<comment type="subcellular location">
    <subcellularLocation>
        <location evidence="2">Cell membrane</location>
        <topology evidence="2">Multi-pass membrane protein</topology>
    </subcellularLocation>
</comment>
<evidence type="ECO:0000256" key="1">
    <source>
        <dbReference type="ARBA" id="ARBA00010692"/>
    </source>
</evidence>
<dbReference type="GO" id="GO:0005886">
    <property type="term" value="C:plasma membrane"/>
    <property type="evidence" value="ECO:0007669"/>
    <property type="project" value="UniProtKB-SubCell"/>
</dbReference>
<dbReference type="AlphaFoldDB" id="A0A2A4X7G2"/>
<comment type="similarity">
    <text evidence="1 2">Belongs to the BioY family.</text>
</comment>
<keyword evidence="2" id="KW-1003">Cell membrane</keyword>
<gene>
    <name evidence="4" type="ORF">COB21_01855</name>
</gene>
<comment type="caution">
    <text evidence="4">The sequence shown here is derived from an EMBL/GenBank/DDBJ whole genome shotgun (WGS) entry which is preliminary data.</text>
</comment>
<keyword evidence="2 3" id="KW-0472">Membrane</keyword>
<dbReference type="PANTHER" id="PTHR34295:SF1">
    <property type="entry name" value="BIOTIN TRANSPORTER BIOY"/>
    <property type="match status" value="1"/>
</dbReference>